<dbReference type="RefSeq" id="WP_153419736.1">
    <property type="nucleotide sequence ID" value="NZ_WFLM01000002.1"/>
</dbReference>
<dbReference type="EMBL" id="WFLM01000002">
    <property type="protein sequence ID" value="KAB8040014.1"/>
    <property type="molecule type" value="Genomic_DNA"/>
</dbReference>
<dbReference type="PANTHER" id="PTHR36452">
    <property type="entry name" value="CHROMOSOME 12, WHOLE GENOME SHOTGUN SEQUENCE"/>
    <property type="match status" value="1"/>
</dbReference>
<evidence type="ECO:0000313" key="1">
    <source>
        <dbReference type="EMBL" id="KAB8040014.1"/>
    </source>
</evidence>
<organism evidence="1 2">
    <name type="scientific">Silvanigrella paludirubra</name>
    <dbReference type="NCBI Taxonomy" id="2499159"/>
    <lineage>
        <taxon>Bacteria</taxon>
        <taxon>Pseudomonadati</taxon>
        <taxon>Bdellovibrionota</taxon>
        <taxon>Oligoflexia</taxon>
        <taxon>Silvanigrellales</taxon>
        <taxon>Silvanigrellaceae</taxon>
        <taxon>Silvanigrella</taxon>
    </lineage>
</organism>
<proteinExistence type="predicted"/>
<sequence length="227" mass="26871">MNYFTKETFTFLSALKRNNNKEWFHLNKDKFEEYVRNPFLKFIVDYEPYLNKIAPQHEAIAKKSGGSLFRINKDIRFGNRDEPYKTWISAQFRHNKGKDYTSPGFYLHIEPNQCFFGAGIWHPDTLTCGKIRKSIFDNQDDWLKIKNKKSFKENFEMKGNSLKKLPKEFLDCSEVEIDLIRKDFVIDHLLTKEEIMSPDLLKKIIKLTELSSDFVSFLTNSVGLKFK</sequence>
<dbReference type="PIRSF" id="PIRSF028451">
    <property type="entry name" value="UCP028451"/>
    <property type="match status" value="1"/>
</dbReference>
<dbReference type="InterPro" id="IPR015996">
    <property type="entry name" value="UCP028451"/>
</dbReference>
<gene>
    <name evidence="1" type="ORF">GCL60_07045</name>
</gene>
<reference evidence="1 2" key="1">
    <citation type="submission" date="2019-10" db="EMBL/GenBank/DDBJ databases">
        <title>New species of Slilvanegrellaceae.</title>
        <authorList>
            <person name="Pitt A."/>
            <person name="Hahn M.W."/>
        </authorList>
    </citation>
    <scope>NUCLEOTIDE SEQUENCE [LARGE SCALE GENOMIC DNA]</scope>
    <source>
        <strain evidence="1 2">SP-Ram-0.45-NSY-1</strain>
    </source>
</reference>
<dbReference type="OrthoDB" id="9794241at2"/>
<name>A0A6N6VW24_9BACT</name>
<comment type="caution">
    <text evidence="1">The sequence shown here is derived from an EMBL/GenBank/DDBJ whole genome shotgun (WGS) entry which is preliminary data.</text>
</comment>
<dbReference type="Proteomes" id="UP000437748">
    <property type="component" value="Unassembled WGS sequence"/>
</dbReference>
<dbReference type="NCBIfam" id="TIGR02453">
    <property type="entry name" value="TIGR02453 family protein"/>
    <property type="match status" value="1"/>
</dbReference>
<keyword evidence="2" id="KW-1185">Reference proteome</keyword>
<dbReference type="AlphaFoldDB" id="A0A6N6VW24"/>
<protein>
    <submittedName>
        <fullName evidence="1">TIGR02453 family protein</fullName>
    </submittedName>
</protein>
<accession>A0A6N6VW24</accession>
<dbReference type="PANTHER" id="PTHR36452:SF1">
    <property type="entry name" value="DUF2461 DOMAIN-CONTAINING PROTEIN"/>
    <property type="match status" value="1"/>
</dbReference>
<dbReference type="Pfam" id="PF09365">
    <property type="entry name" value="DUF2461"/>
    <property type="match status" value="1"/>
</dbReference>
<dbReference type="InterPro" id="IPR012808">
    <property type="entry name" value="CHP02453"/>
</dbReference>
<evidence type="ECO:0000313" key="2">
    <source>
        <dbReference type="Proteomes" id="UP000437748"/>
    </source>
</evidence>